<sequence>MVRLVPKLPSPSRRKLIRLQSVLERAAGLANPSQLGEPRDRLALLLSQSKITRYKRPGLLDFEIELARKKWESNQRRAQARRLAKARNVIEDRSEELGNYLEPSSLDISCDSDAAISRVSTSRSTVCVEVPMTSRTDSCKELHGTVISPAGIPSSPKSFGLPSLMSAMDLSSHKSLNSGLFAIDDQDSTLLESSYTFSFCDATKGATIETSLDTSEVHSFPFISSVLQKEFKITEPSRTSTIPEPLRMSIKAIQPALAFCPPLTLRFFANVTRASSKSSLSSEPLDFSKFSGNTFPVVRISEVAPLLIFPARQPYSNEHGLEIGGPLNFLGYSLSSGRLLPCASYAPPSGGVGTLDASLEESGRAWHNFSLPTDDTDFADVDDLFTSVPPRRAKRAIYRLN</sequence>
<dbReference type="AlphaFoldDB" id="A0A9P5NT35"/>
<reference evidence="1" key="1">
    <citation type="submission" date="2020-11" db="EMBL/GenBank/DDBJ databases">
        <authorList>
            <consortium name="DOE Joint Genome Institute"/>
            <person name="Ahrendt S."/>
            <person name="Riley R."/>
            <person name="Andreopoulos W."/>
            <person name="LaButti K."/>
            <person name="Pangilinan J."/>
            <person name="Ruiz-duenas F.J."/>
            <person name="Barrasa J.M."/>
            <person name="Sanchez-Garcia M."/>
            <person name="Camarero S."/>
            <person name="Miyauchi S."/>
            <person name="Serrano A."/>
            <person name="Linde D."/>
            <person name="Babiker R."/>
            <person name="Drula E."/>
            <person name="Ayuso-Fernandez I."/>
            <person name="Pacheco R."/>
            <person name="Padilla G."/>
            <person name="Ferreira P."/>
            <person name="Barriuso J."/>
            <person name="Kellner H."/>
            <person name="Castanera R."/>
            <person name="Alfaro M."/>
            <person name="Ramirez L."/>
            <person name="Pisabarro A.G."/>
            <person name="Kuo A."/>
            <person name="Tritt A."/>
            <person name="Lipzen A."/>
            <person name="He G."/>
            <person name="Yan M."/>
            <person name="Ng V."/>
            <person name="Cullen D."/>
            <person name="Martin F."/>
            <person name="Rosso M.-N."/>
            <person name="Henrissat B."/>
            <person name="Hibbett D."/>
            <person name="Martinez A.T."/>
            <person name="Grigoriev I.V."/>
        </authorList>
    </citation>
    <scope>NUCLEOTIDE SEQUENCE</scope>
    <source>
        <strain evidence="1">AH 44721</strain>
    </source>
</reference>
<dbReference type="EMBL" id="JADNYJ010000022">
    <property type="protein sequence ID" value="KAF8905511.1"/>
    <property type="molecule type" value="Genomic_DNA"/>
</dbReference>
<name>A0A9P5NT35_GYMJU</name>
<proteinExistence type="predicted"/>
<accession>A0A9P5NT35</accession>
<keyword evidence="2" id="KW-1185">Reference proteome</keyword>
<gene>
    <name evidence="1" type="ORF">CPB84DRAFT_1771623</name>
</gene>
<dbReference type="Proteomes" id="UP000724874">
    <property type="component" value="Unassembled WGS sequence"/>
</dbReference>
<evidence type="ECO:0000313" key="2">
    <source>
        <dbReference type="Proteomes" id="UP000724874"/>
    </source>
</evidence>
<organism evidence="1 2">
    <name type="scientific">Gymnopilus junonius</name>
    <name type="common">Spectacular rustgill mushroom</name>
    <name type="synonym">Gymnopilus spectabilis subsp. junonius</name>
    <dbReference type="NCBI Taxonomy" id="109634"/>
    <lineage>
        <taxon>Eukaryota</taxon>
        <taxon>Fungi</taxon>
        <taxon>Dikarya</taxon>
        <taxon>Basidiomycota</taxon>
        <taxon>Agaricomycotina</taxon>
        <taxon>Agaricomycetes</taxon>
        <taxon>Agaricomycetidae</taxon>
        <taxon>Agaricales</taxon>
        <taxon>Agaricineae</taxon>
        <taxon>Hymenogastraceae</taxon>
        <taxon>Gymnopilus</taxon>
    </lineage>
</organism>
<protein>
    <submittedName>
        <fullName evidence="1">Uncharacterized protein</fullName>
    </submittedName>
</protein>
<comment type="caution">
    <text evidence="1">The sequence shown here is derived from an EMBL/GenBank/DDBJ whole genome shotgun (WGS) entry which is preliminary data.</text>
</comment>
<evidence type="ECO:0000313" key="1">
    <source>
        <dbReference type="EMBL" id="KAF8905511.1"/>
    </source>
</evidence>